<dbReference type="GO" id="GO:0005524">
    <property type="term" value="F:ATP binding"/>
    <property type="evidence" value="ECO:0007669"/>
    <property type="project" value="UniProtKB-KW"/>
</dbReference>
<evidence type="ECO:0000256" key="4">
    <source>
        <dbReference type="ARBA" id="ARBA00023125"/>
    </source>
</evidence>
<dbReference type="GO" id="GO:0140664">
    <property type="term" value="F:ATP-dependent DNA damage sensor activity"/>
    <property type="evidence" value="ECO:0007669"/>
    <property type="project" value="InterPro"/>
</dbReference>
<feature type="region of interest" description="Disordered" evidence="9">
    <location>
        <begin position="322"/>
        <end position="366"/>
    </location>
</feature>
<dbReference type="InterPro" id="IPR023400">
    <property type="entry name" value="RecA_C_sf"/>
</dbReference>
<protein>
    <recommendedName>
        <fullName evidence="13">Recombinase A</fullName>
    </recommendedName>
</protein>
<dbReference type="InterPro" id="IPR049428">
    <property type="entry name" value="RecA-like_N"/>
</dbReference>
<dbReference type="InterPro" id="IPR003593">
    <property type="entry name" value="AAA+_ATPase"/>
</dbReference>
<dbReference type="InterPro" id="IPR020587">
    <property type="entry name" value="RecA_monomer-monomer_interface"/>
</dbReference>
<dbReference type="PROSITE" id="PS50162">
    <property type="entry name" value="RECA_2"/>
    <property type="match status" value="1"/>
</dbReference>
<dbReference type="Pfam" id="PF21096">
    <property type="entry name" value="RecA_C"/>
    <property type="match status" value="1"/>
</dbReference>
<keyword evidence="3 7" id="KW-0067">ATP-binding</keyword>
<dbReference type="NCBIfam" id="TIGR02012">
    <property type="entry name" value="tigrfam_recA"/>
    <property type="match status" value="1"/>
</dbReference>
<reference evidence="12" key="1">
    <citation type="submission" date="2021-01" db="EMBL/GenBank/DDBJ databases">
        <authorList>
            <person name="Corre E."/>
            <person name="Pelletier E."/>
            <person name="Niang G."/>
            <person name="Scheremetjew M."/>
            <person name="Finn R."/>
            <person name="Kale V."/>
            <person name="Holt S."/>
            <person name="Cochrane G."/>
            <person name="Meng A."/>
            <person name="Brown T."/>
            <person name="Cohen L."/>
        </authorList>
    </citation>
    <scope>NUCLEOTIDE SEQUENCE</scope>
    <source>
        <strain evidence="12">RCC927</strain>
    </source>
</reference>
<dbReference type="GO" id="GO:0006310">
    <property type="term" value="P:DNA recombination"/>
    <property type="evidence" value="ECO:0007669"/>
    <property type="project" value="UniProtKB-KW"/>
</dbReference>
<evidence type="ECO:0000256" key="9">
    <source>
        <dbReference type="SAM" id="MobiDB-lite"/>
    </source>
</evidence>
<feature type="domain" description="RecA family profile 1" evidence="10">
    <location>
        <begin position="23"/>
        <end position="182"/>
    </location>
</feature>
<evidence type="ECO:0000259" key="10">
    <source>
        <dbReference type="PROSITE" id="PS50162"/>
    </source>
</evidence>
<keyword evidence="4 8" id="KW-0238">DNA-binding</keyword>
<sequence>MAQLEASFGTGAVMRLGDRTSQDIDVVSTGSLLLDKALGIGGLPRGRVVEVFGPEASGKTTLALHAVASAQAAGGNAVFVDAEHALDTRYAEQLGCDVDNLVVAQPDTGEQALEVVDTFVRSASVDIVVVDSVAALVPRAELEGEMGDPHMALQARLMSQALRKLTHSLARSNTLILFLNQIRSKVANFGYGPSEVTPGGNALKYYSSVRLDIRRTGSIKGKGDEIVGNKVRVKVAKNKLAPPFRTVEMEIDFGRGISWEGELLDVALEQGIMTRAGAYHKFEGKTVGRSREVAKQTLREDHELVAQLEAKCRAVLFPEEAEAKVEETPKAAEGNTPEGLEAGDESPPPILEDEEIAVEAGKRAEA</sequence>
<dbReference type="InterPro" id="IPR027417">
    <property type="entry name" value="P-loop_NTPase"/>
</dbReference>
<keyword evidence="5 8" id="KW-0233">DNA recombination</keyword>
<dbReference type="CDD" id="cd00983">
    <property type="entry name" value="RecA"/>
    <property type="match status" value="1"/>
</dbReference>
<feature type="domain" description="RecA family profile 2" evidence="11">
    <location>
        <begin position="189"/>
        <end position="262"/>
    </location>
</feature>
<dbReference type="InterPro" id="IPR013765">
    <property type="entry name" value="DNA_recomb/repair_RecA"/>
</dbReference>
<dbReference type="PANTHER" id="PTHR45900">
    <property type="entry name" value="RECA"/>
    <property type="match status" value="1"/>
</dbReference>
<evidence type="ECO:0000259" key="11">
    <source>
        <dbReference type="PROSITE" id="PS50163"/>
    </source>
</evidence>
<evidence type="ECO:0000256" key="5">
    <source>
        <dbReference type="ARBA" id="ARBA00023172"/>
    </source>
</evidence>
<dbReference type="GO" id="GO:0003697">
    <property type="term" value="F:single-stranded DNA binding"/>
    <property type="evidence" value="ECO:0007669"/>
    <property type="project" value="InterPro"/>
</dbReference>
<dbReference type="AlphaFoldDB" id="A0A7S3BY11"/>
<evidence type="ECO:0000256" key="7">
    <source>
        <dbReference type="RuleBase" id="RU003422"/>
    </source>
</evidence>
<organism evidence="12">
    <name type="scientific">Prasinoderma singulare</name>
    <dbReference type="NCBI Taxonomy" id="676789"/>
    <lineage>
        <taxon>Eukaryota</taxon>
        <taxon>Viridiplantae</taxon>
        <taxon>Prasinodermophyta</taxon>
        <taxon>Prasinodermophyceae</taxon>
        <taxon>Prasinodermales</taxon>
        <taxon>Prasinodermaceae</taxon>
        <taxon>Prasinoderma</taxon>
    </lineage>
</organism>
<dbReference type="SUPFAM" id="SSF54752">
    <property type="entry name" value="RecA protein, C-terminal domain"/>
    <property type="match status" value="1"/>
</dbReference>
<dbReference type="PRINTS" id="PR00142">
    <property type="entry name" value="RECA"/>
</dbReference>
<dbReference type="SUPFAM" id="SSF52540">
    <property type="entry name" value="P-loop containing nucleoside triphosphate hydrolases"/>
    <property type="match status" value="1"/>
</dbReference>
<accession>A0A7S3BY11</accession>
<evidence type="ECO:0000256" key="8">
    <source>
        <dbReference type="RuleBase" id="RU004527"/>
    </source>
</evidence>
<comment type="function">
    <text evidence="6">Involved in recombination ability and DNA strand transfer activity.</text>
</comment>
<dbReference type="PROSITE" id="PS50163">
    <property type="entry name" value="RECA_3"/>
    <property type="match status" value="1"/>
</dbReference>
<dbReference type="GO" id="GO:0006281">
    <property type="term" value="P:DNA repair"/>
    <property type="evidence" value="ECO:0007669"/>
    <property type="project" value="InterPro"/>
</dbReference>
<proteinExistence type="inferred from homology"/>
<evidence type="ECO:0000313" key="12">
    <source>
        <dbReference type="EMBL" id="CAE0148601.1"/>
    </source>
</evidence>
<dbReference type="Gene3D" id="3.40.50.300">
    <property type="entry name" value="P-loop containing nucleotide triphosphate hydrolases"/>
    <property type="match status" value="1"/>
</dbReference>
<dbReference type="InterPro" id="IPR020588">
    <property type="entry name" value="RecA_ATP-bd"/>
</dbReference>
<dbReference type="FunFam" id="3.40.50.300:FF:000087">
    <property type="entry name" value="Recombinase RecA"/>
    <property type="match status" value="1"/>
</dbReference>
<dbReference type="EMBL" id="HBHY01018554">
    <property type="protein sequence ID" value="CAE0148601.1"/>
    <property type="molecule type" value="Transcribed_RNA"/>
</dbReference>
<evidence type="ECO:0000256" key="3">
    <source>
        <dbReference type="ARBA" id="ARBA00022840"/>
    </source>
</evidence>
<evidence type="ECO:0000256" key="6">
    <source>
        <dbReference type="ARBA" id="ARBA00056887"/>
    </source>
</evidence>
<keyword evidence="8" id="KW-0227">DNA damage</keyword>
<comment type="similarity">
    <text evidence="1 7">Belongs to the RecA family.</text>
</comment>
<dbReference type="PANTHER" id="PTHR45900:SF6">
    <property type="entry name" value="DNA REPAIR PROTEIN RECA HOMOLOG 3, MITOCHONDRIAL-RELATED"/>
    <property type="match status" value="1"/>
</dbReference>
<dbReference type="SMART" id="SM00382">
    <property type="entry name" value="AAA"/>
    <property type="match status" value="1"/>
</dbReference>
<dbReference type="Pfam" id="PF00154">
    <property type="entry name" value="RecA_N"/>
    <property type="match status" value="1"/>
</dbReference>
<dbReference type="HAMAP" id="MF_00268">
    <property type="entry name" value="RecA"/>
    <property type="match status" value="1"/>
</dbReference>
<dbReference type="InterPro" id="IPR049261">
    <property type="entry name" value="RecA-like_C"/>
</dbReference>
<keyword evidence="2 7" id="KW-0547">Nucleotide-binding</keyword>
<evidence type="ECO:0000256" key="2">
    <source>
        <dbReference type="ARBA" id="ARBA00022741"/>
    </source>
</evidence>
<evidence type="ECO:0008006" key="13">
    <source>
        <dbReference type="Google" id="ProtNLM"/>
    </source>
</evidence>
<evidence type="ECO:0000256" key="1">
    <source>
        <dbReference type="ARBA" id="ARBA00009391"/>
    </source>
</evidence>
<gene>
    <name evidence="12" type="ORF">PSIN1315_LOCUS11903</name>
</gene>
<name>A0A7S3BY11_9VIRI</name>